<evidence type="ECO:0000313" key="3">
    <source>
        <dbReference type="Proteomes" id="UP000324585"/>
    </source>
</evidence>
<feature type="region of interest" description="Disordered" evidence="1">
    <location>
        <begin position="129"/>
        <end position="200"/>
    </location>
</feature>
<feature type="region of interest" description="Disordered" evidence="1">
    <location>
        <begin position="74"/>
        <end position="114"/>
    </location>
</feature>
<organism evidence="2 3">
    <name type="scientific">Porphyridium purpureum</name>
    <name type="common">Red alga</name>
    <name type="synonym">Porphyridium cruentum</name>
    <dbReference type="NCBI Taxonomy" id="35688"/>
    <lineage>
        <taxon>Eukaryota</taxon>
        <taxon>Rhodophyta</taxon>
        <taxon>Bangiophyceae</taxon>
        <taxon>Porphyridiales</taxon>
        <taxon>Porphyridiaceae</taxon>
        <taxon>Porphyridium</taxon>
    </lineage>
</organism>
<proteinExistence type="predicted"/>
<feature type="compositionally biased region" description="Basic and acidic residues" evidence="1">
    <location>
        <begin position="74"/>
        <end position="98"/>
    </location>
</feature>
<keyword evidence="3" id="KW-1185">Reference proteome</keyword>
<protein>
    <submittedName>
        <fullName evidence="2">Uncharacterized protein</fullName>
    </submittedName>
</protein>
<comment type="caution">
    <text evidence="2">The sequence shown here is derived from an EMBL/GenBank/DDBJ whole genome shotgun (WGS) entry which is preliminary data.</text>
</comment>
<sequence length="281" mass="32893">MSAAFRRIPRALGRLDVGIGRTVLLRDALRYTPRNVSFGWVPMRMLWIVSKRTERQHRLRYRRVESVAYFASRKEGGENRNSRGSEENAKWIPFRDDESPGQSYEDQPHEWDMPAKETDDFDELEDELATGALDESPRMLVSGRQRTRRDDEQSEQGRQGDLHEWDDAEDQNWYPEDVYASDDESKKQFPPLREQPLPDHVYPGDPEKLKAFLTENGCIVKDRIGPGGEYVGVLNCPFCHQKGKPWNKEYNLRIRRSSGIYRCSRCHAYGDWDSLRFYISL</sequence>
<reference evidence="3" key="1">
    <citation type="journal article" date="2019" name="Nat. Commun.">
        <title>Expansion of phycobilisome linker gene families in mesophilic red algae.</title>
        <authorList>
            <person name="Lee J."/>
            <person name="Kim D."/>
            <person name="Bhattacharya D."/>
            <person name="Yoon H.S."/>
        </authorList>
    </citation>
    <scope>NUCLEOTIDE SEQUENCE [LARGE SCALE GENOMIC DNA]</scope>
    <source>
        <strain evidence="3">CCMP 1328</strain>
    </source>
</reference>
<evidence type="ECO:0000256" key="1">
    <source>
        <dbReference type="SAM" id="MobiDB-lite"/>
    </source>
</evidence>
<dbReference type="EMBL" id="VRMN01000002">
    <property type="protein sequence ID" value="KAA8496675.1"/>
    <property type="molecule type" value="Genomic_DNA"/>
</dbReference>
<name>A0A5J4YZU3_PORPP</name>
<evidence type="ECO:0000313" key="2">
    <source>
        <dbReference type="EMBL" id="KAA8496675.1"/>
    </source>
</evidence>
<dbReference type="AlphaFoldDB" id="A0A5J4YZU3"/>
<dbReference type="Proteomes" id="UP000324585">
    <property type="component" value="Unassembled WGS sequence"/>
</dbReference>
<gene>
    <name evidence="2" type="ORF">FVE85_0404</name>
</gene>
<accession>A0A5J4YZU3</accession>